<proteinExistence type="predicted"/>
<evidence type="ECO:0000313" key="2">
    <source>
        <dbReference type="Proteomes" id="UP000177652"/>
    </source>
</evidence>
<reference evidence="1 2" key="1">
    <citation type="journal article" date="2016" name="Nat. Commun.">
        <title>Thousands of microbial genomes shed light on interconnected biogeochemical processes in an aquifer system.</title>
        <authorList>
            <person name="Anantharaman K."/>
            <person name="Brown C.T."/>
            <person name="Hug L.A."/>
            <person name="Sharon I."/>
            <person name="Castelle C.J."/>
            <person name="Probst A.J."/>
            <person name="Thomas B.C."/>
            <person name="Singh A."/>
            <person name="Wilkins M.J."/>
            <person name="Karaoz U."/>
            <person name="Brodie E.L."/>
            <person name="Williams K.H."/>
            <person name="Hubbard S.S."/>
            <person name="Banfield J.F."/>
        </authorList>
    </citation>
    <scope>NUCLEOTIDE SEQUENCE [LARGE SCALE GENOMIC DNA]</scope>
</reference>
<dbReference type="Proteomes" id="UP000177652">
    <property type="component" value="Unassembled WGS sequence"/>
</dbReference>
<evidence type="ECO:0000313" key="1">
    <source>
        <dbReference type="EMBL" id="OGG65891.1"/>
    </source>
</evidence>
<name>A0A1F6DWT6_9BACT</name>
<dbReference type="AlphaFoldDB" id="A0A1F6DWT6"/>
<gene>
    <name evidence="1" type="ORF">A3D71_00465</name>
</gene>
<sequence length="224" mass="24638">MDAEVNGYHLAIEGQLRQGCARVKRKSIMVGVDGGSSLTLDLAEGPDGSLPRCEGTNLLEGAPFQIPNGPRYIGGRGKWQGALLRISTFNLEFSPDLSGHFGMIENGWPGAETLRPPFVQLGRRRNADQHQLVAVADGKHIFVADRGSRYIKVTCKGGVLTGAPAEKAELGRLLVRRAQMHSDDPNLLRWTWHTLRRLELLGLWSGPVAQKLTERMKEWKPGIG</sequence>
<dbReference type="STRING" id="1798497.A3D71_00465"/>
<accession>A0A1F6DWT6</accession>
<organism evidence="1 2">
    <name type="scientific">Candidatus Kaiserbacteria bacterium RIFCSPHIGHO2_02_FULL_55_20</name>
    <dbReference type="NCBI Taxonomy" id="1798497"/>
    <lineage>
        <taxon>Bacteria</taxon>
        <taxon>Candidatus Kaiseribacteriota</taxon>
    </lineage>
</organism>
<protein>
    <submittedName>
        <fullName evidence="1">Uncharacterized protein</fullName>
    </submittedName>
</protein>
<comment type="caution">
    <text evidence="1">The sequence shown here is derived from an EMBL/GenBank/DDBJ whole genome shotgun (WGS) entry which is preliminary data.</text>
</comment>
<dbReference type="EMBL" id="MFLK01000028">
    <property type="protein sequence ID" value="OGG65891.1"/>
    <property type="molecule type" value="Genomic_DNA"/>
</dbReference>